<feature type="region of interest" description="Disordered" evidence="1">
    <location>
        <begin position="374"/>
        <end position="404"/>
    </location>
</feature>
<feature type="compositionally biased region" description="Polar residues" evidence="1">
    <location>
        <begin position="67"/>
        <end position="79"/>
    </location>
</feature>
<feature type="compositionally biased region" description="Polar residues" evidence="1">
    <location>
        <begin position="935"/>
        <end position="944"/>
    </location>
</feature>
<evidence type="ECO:0000256" key="1">
    <source>
        <dbReference type="SAM" id="MobiDB-lite"/>
    </source>
</evidence>
<dbReference type="GO" id="GO:0016787">
    <property type="term" value="F:hydrolase activity"/>
    <property type="evidence" value="ECO:0007669"/>
    <property type="project" value="UniProtKB-KW"/>
</dbReference>
<evidence type="ECO:0000313" key="3">
    <source>
        <dbReference type="Proteomes" id="UP000703269"/>
    </source>
</evidence>
<dbReference type="GO" id="GO:0005634">
    <property type="term" value="C:nucleus"/>
    <property type="evidence" value="ECO:0007669"/>
    <property type="project" value="TreeGrafter"/>
</dbReference>
<comment type="caution">
    <text evidence="2">The sequence shown here is derived from an EMBL/GenBank/DDBJ whole genome shotgun (WGS) entry which is preliminary data.</text>
</comment>
<dbReference type="InterPro" id="IPR027417">
    <property type="entry name" value="P-loop_NTPase"/>
</dbReference>
<feature type="compositionally biased region" description="Basic and acidic residues" evidence="1">
    <location>
        <begin position="116"/>
        <end position="129"/>
    </location>
</feature>
<organism evidence="2 3">
    <name type="scientific">Phanerochaete sordida</name>
    <dbReference type="NCBI Taxonomy" id="48140"/>
    <lineage>
        <taxon>Eukaryota</taxon>
        <taxon>Fungi</taxon>
        <taxon>Dikarya</taxon>
        <taxon>Basidiomycota</taxon>
        <taxon>Agaricomycotina</taxon>
        <taxon>Agaricomycetes</taxon>
        <taxon>Polyporales</taxon>
        <taxon>Phanerochaetaceae</taxon>
        <taxon>Phanerochaete</taxon>
    </lineage>
</organism>
<name>A0A9P3L6M1_9APHY</name>
<feature type="compositionally biased region" description="Basic residues" evidence="1">
    <location>
        <begin position="384"/>
        <end position="394"/>
    </location>
</feature>
<gene>
    <name evidence="2" type="ORF">PsYK624_000840</name>
</gene>
<dbReference type="Proteomes" id="UP000703269">
    <property type="component" value="Unassembled WGS sequence"/>
</dbReference>
<evidence type="ECO:0000313" key="2">
    <source>
        <dbReference type="EMBL" id="GJE84010.1"/>
    </source>
</evidence>
<reference evidence="2 3" key="1">
    <citation type="submission" date="2021-08" db="EMBL/GenBank/DDBJ databases">
        <title>Draft Genome Sequence of Phanerochaete sordida strain YK-624.</title>
        <authorList>
            <person name="Mori T."/>
            <person name="Dohra H."/>
            <person name="Suzuki T."/>
            <person name="Kawagishi H."/>
            <person name="Hirai H."/>
        </authorList>
    </citation>
    <scope>NUCLEOTIDE SEQUENCE [LARGE SCALE GENOMIC DNA]</scope>
    <source>
        <strain evidence="2 3">YK-624</strain>
    </source>
</reference>
<dbReference type="EMBL" id="BPQB01000001">
    <property type="protein sequence ID" value="GJE84010.1"/>
    <property type="molecule type" value="Genomic_DNA"/>
</dbReference>
<feature type="compositionally biased region" description="Low complexity" evidence="1">
    <location>
        <begin position="80"/>
        <end position="91"/>
    </location>
</feature>
<feature type="region of interest" description="Disordered" evidence="1">
    <location>
        <begin position="1"/>
        <end position="197"/>
    </location>
</feature>
<sequence length="960" mass="104800">MADDGKGKKRRGRPTKAAAVATSSRQRTLRDMFGGGSKASQPESSESQPIPDDVIELSDSEREVSAIQLSTPGEAEQSTAASASSSLPLPLRVEGTHASQTTNAAPAAPKKLFPMFEKRKTRSSDHESAFDVDVAPPSSIEPVLEDSSPEVITPRAESRSPSVQIQDRPKSSHAGSSRDAPIVIEPSSPELPTVELAPRPTKPVYSIFARPARAVPSASKSPTTISPPEPSLANQPLDLLATFPVVPARFRSRDKGKDTDEGAALGLRPLLGRWMNLDDNYAPPPQRQSVFSSRYDMPIHDHIDTIPASHHSIPSISRLLQLAKDETPSDFSLTEQWAERWRPRQAGQVLGNDNHALYLRDWLQALRLQGESLRPSDAAPLKKAQSKKKRKGKNKKPDVVRHVKKRRRDGLEDDFFAPDDFTESEDELQGFDTHSSDWDDIGFCQQMDAKLTGGLNSADASQASTLSQEEPAIDTYKPTRFGHSISNTILLSGPSGSGKTAAVYACAAELGWEVFEVYPGIGERSGAELNKLIGDVGKNHTVKVHQSPKKTNARASFFEKPAVQTKRRSNPRRVCDSEDELDLLREPRGLQAVEDEVVDVAGERSAEPALEPTAPTVNQSVILIEEADILYHTDTNFWPALINIIKHCRRPVVLACNDVSLIPRNDLPLQATLEFRKCPSHSAASYLQAVCLAEKRPVDRTDILDVLEKSVGDLRHALQQLQVGVGDSAAATGGEQTLEATPVPQLSPDSSPLTWTEGSSPRASPHGAGAAGEARVLRQVERQHELHSFVDAWLTRERSAIPHGFFEDDPRPGTDDPLGYAVLDEDVDTDHVPVSPYHTADVLLASELLQRVRAAGTSAALAVDDPDSERAAYLTRVGPLLKAFRAWTVPATDAALHLDYAPWLRYIVAVEKEQRAVLAQAEAPGGSQRRRTRNSQKTEQSWLSLNSEERGMLATSGFSM</sequence>
<keyword evidence="3" id="KW-1185">Reference proteome</keyword>
<feature type="region of interest" description="Disordered" evidence="1">
    <location>
        <begin position="920"/>
        <end position="944"/>
    </location>
</feature>
<dbReference type="Gene3D" id="3.40.50.300">
    <property type="entry name" value="P-loop containing nucleotide triphosphate hydrolases"/>
    <property type="match status" value="1"/>
</dbReference>
<protein>
    <submittedName>
        <fullName evidence="2">P-loop containing nucleoside triphosphate hydrolase protein</fullName>
    </submittedName>
</protein>
<proteinExistence type="predicted"/>
<dbReference type="PANTHER" id="PTHR23389">
    <property type="entry name" value="CHROMOSOME TRANSMISSION FIDELITY FACTOR 18"/>
    <property type="match status" value="1"/>
</dbReference>
<feature type="compositionally biased region" description="Polar residues" evidence="1">
    <location>
        <begin position="747"/>
        <end position="762"/>
    </location>
</feature>
<feature type="region of interest" description="Disordered" evidence="1">
    <location>
        <begin position="737"/>
        <end position="774"/>
    </location>
</feature>
<dbReference type="PANTHER" id="PTHR23389:SF21">
    <property type="entry name" value="ATPASE FAMILY AAA DOMAIN-CONTAINING PROTEIN 5"/>
    <property type="match status" value="1"/>
</dbReference>
<dbReference type="GO" id="GO:0003677">
    <property type="term" value="F:DNA binding"/>
    <property type="evidence" value="ECO:0007669"/>
    <property type="project" value="TreeGrafter"/>
</dbReference>
<keyword evidence="2" id="KW-0378">Hydrolase</keyword>
<accession>A0A9P3L6M1</accession>
<feature type="compositionally biased region" description="Low complexity" evidence="1">
    <location>
        <begin position="40"/>
        <end position="49"/>
    </location>
</feature>
<dbReference type="SUPFAM" id="SSF52540">
    <property type="entry name" value="P-loop containing nucleoside triphosphate hydrolases"/>
    <property type="match status" value="1"/>
</dbReference>
<dbReference type="OrthoDB" id="9996895at2759"/>
<dbReference type="AlphaFoldDB" id="A0A9P3L6M1"/>